<dbReference type="GO" id="GO:0005524">
    <property type="term" value="F:ATP binding"/>
    <property type="evidence" value="ECO:0007669"/>
    <property type="project" value="InterPro"/>
</dbReference>
<dbReference type="InterPro" id="IPR011009">
    <property type="entry name" value="Kinase-like_dom_sf"/>
</dbReference>
<dbReference type="SMART" id="SM00220">
    <property type="entry name" value="S_TKc"/>
    <property type="match status" value="1"/>
</dbReference>
<dbReference type="GO" id="GO:0004674">
    <property type="term" value="F:protein serine/threonine kinase activity"/>
    <property type="evidence" value="ECO:0007669"/>
    <property type="project" value="InterPro"/>
</dbReference>
<name>A0A671YYB8_SPAAU</name>
<evidence type="ECO:0000259" key="1">
    <source>
        <dbReference type="PROSITE" id="PS50011"/>
    </source>
</evidence>
<dbReference type="PROSITE" id="PS50011">
    <property type="entry name" value="PROTEIN_KINASE_DOM"/>
    <property type="match status" value="1"/>
</dbReference>
<dbReference type="PANTHER" id="PTHR13954">
    <property type="entry name" value="IRE1-RELATED"/>
    <property type="match status" value="1"/>
</dbReference>
<organism evidence="2 3">
    <name type="scientific">Sparus aurata</name>
    <name type="common">Gilthead sea bream</name>
    <dbReference type="NCBI Taxonomy" id="8175"/>
    <lineage>
        <taxon>Eukaryota</taxon>
        <taxon>Metazoa</taxon>
        <taxon>Chordata</taxon>
        <taxon>Craniata</taxon>
        <taxon>Vertebrata</taxon>
        <taxon>Euteleostomi</taxon>
        <taxon>Actinopterygii</taxon>
        <taxon>Neopterygii</taxon>
        <taxon>Teleostei</taxon>
        <taxon>Neoteleostei</taxon>
        <taxon>Acanthomorphata</taxon>
        <taxon>Eupercaria</taxon>
        <taxon>Spariformes</taxon>
        <taxon>Sparidae</taxon>
        <taxon>Sparus</taxon>
    </lineage>
</organism>
<dbReference type="PANTHER" id="PTHR13954:SF28">
    <property type="match status" value="1"/>
</dbReference>
<dbReference type="InterPro" id="IPR008271">
    <property type="entry name" value="Ser/Thr_kinase_AS"/>
</dbReference>
<proteinExistence type="predicted"/>
<reference evidence="2" key="1">
    <citation type="submission" date="2021-04" db="EMBL/GenBank/DDBJ databases">
        <authorList>
            <consortium name="Wellcome Sanger Institute Data Sharing"/>
        </authorList>
    </citation>
    <scope>NUCLEOTIDE SEQUENCE [LARGE SCALE GENOMIC DNA]</scope>
</reference>
<dbReference type="GO" id="GO:0036498">
    <property type="term" value="P:IRE1-mediated unfolded protein response"/>
    <property type="evidence" value="ECO:0007669"/>
    <property type="project" value="TreeGrafter"/>
</dbReference>
<dbReference type="PROSITE" id="PS00108">
    <property type="entry name" value="PROTEIN_KINASE_ST"/>
    <property type="match status" value="1"/>
</dbReference>
<dbReference type="InterPro" id="IPR045133">
    <property type="entry name" value="IRE1/2-like"/>
</dbReference>
<reference evidence="2" key="3">
    <citation type="submission" date="2025-09" db="UniProtKB">
        <authorList>
            <consortium name="Ensembl"/>
        </authorList>
    </citation>
    <scope>IDENTIFICATION</scope>
</reference>
<dbReference type="GO" id="GO:0004521">
    <property type="term" value="F:RNA endonuclease activity"/>
    <property type="evidence" value="ECO:0007669"/>
    <property type="project" value="InterPro"/>
</dbReference>
<dbReference type="GeneTree" id="ENSGT00940000165054"/>
<dbReference type="CDD" id="cd00180">
    <property type="entry name" value="PKc"/>
    <property type="match status" value="1"/>
</dbReference>
<keyword evidence="3" id="KW-1185">Reference proteome</keyword>
<dbReference type="GO" id="GO:0051082">
    <property type="term" value="F:unfolded protein binding"/>
    <property type="evidence" value="ECO:0007669"/>
    <property type="project" value="TreeGrafter"/>
</dbReference>
<dbReference type="Gene3D" id="1.10.510.10">
    <property type="entry name" value="Transferase(Phosphotransferase) domain 1"/>
    <property type="match status" value="1"/>
</dbReference>
<dbReference type="AlphaFoldDB" id="A0A671YYB8"/>
<dbReference type="Proteomes" id="UP000472265">
    <property type="component" value="Chromosome 10"/>
</dbReference>
<dbReference type="InterPro" id="IPR000719">
    <property type="entry name" value="Prot_kinase_dom"/>
</dbReference>
<accession>A0A671YYB8</accession>
<protein>
    <recommendedName>
        <fullName evidence="1">Protein kinase domain-containing protein</fullName>
    </recommendedName>
</protein>
<evidence type="ECO:0000313" key="3">
    <source>
        <dbReference type="Proteomes" id="UP000472265"/>
    </source>
</evidence>
<dbReference type="GO" id="GO:1990604">
    <property type="term" value="C:IRE1-TRAF2-ASK1 complex"/>
    <property type="evidence" value="ECO:0007669"/>
    <property type="project" value="TreeGrafter"/>
</dbReference>
<feature type="domain" description="Protein kinase" evidence="1">
    <location>
        <begin position="40"/>
        <end position="193"/>
    </location>
</feature>
<dbReference type="Pfam" id="PF00069">
    <property type="entry name" value="Pkinase"/>
    <property type="match status" value="1"/>
</dbReference>
<reference evidence="2" key="2">
    <citation type="submission" date="2025-08" db="UniProtKB">
        <authorList>
            <consortium name="Ensembl"/>
        </authorList>
    </citation>
    <scope>IDENTIFICATION</scope>
</reference>
<dbReference type="Ensembl" id="ENSSAUT00010070295.1">
    <property type="protein sequence ID" value="ENSSAUP00010067149.1"/>
    <property type="gene ID" value="ENSSAUG00010026711.1"/>
</dbReference>
<sequence>RSGWPHKWLQISKRWREKLEKLVSTDGSRVTRVGSMIYVNDPEFRIAEGSDGTDVFLGLRDDGTEVAIKRMRKSNYQTLRNEEGFQRLPGLDHPSIVRYVDFAEDEDFGYLGLQLCEYTLEECIRNNDGGLLKEKLVYQKLVKQLLESLKVLHSHNPPILHRDLKPQNTFLNVRKQSRLLKICVWATHNRRNN</sequence>
<dbReference type="SUPFAM" id="SSF56112">
    <property type="entry name" value="Protein kinase-like (PK-like)"/>
    <property type="match status" value="1"/>
</dbReference>
<evidence type="ECO:0000313" key="2">
    <source>
        <dbReference type="Ensembl" id="ENSSAUP00010067149.1"/>
    </source>
</evidence>
<dbReference type="GO" id="GO:0070059">
    <property type="term" value="P:intrinsic apoptotic signaling pathway in response to endoplasmic reticulum stress"/>
    <property type="evidence" value="ECO:0007669"/>
    <property type="project" value="TreeGrafter"/>
</dbReference>